<feature type="region of interest" description="Disordered" evidence="1">
    <location>
        <begin position="1"/>
        <end position="172"/>
    </location>
</feature>
<evidence type="ECO:0000313" key="3">
    <source>
        <dbReference type="EMBL" id="EDY19883.1"/>
    </source>
</evidence>
<keyword evidence="2" id="KW-0812">Transmembrane</keyword>
<name>B4D0M1_9BACT</name>
<dbReference type="Proteomes" id="UP000005824">
    <property type="component" value="Unassembled WGS sequence"/>
</dbReference>
<evidence type="ECO:0000256" key="2">
    <source>
        <dbReference type="SAM" id="Phobius"/>
    </source>
</evidence>
<dbReference type="AlphaFoldDB" id="B4D0M1"/>
<comment type="caution">
    <text evidence="3">The sequence shown here is derived from an EMBL/GenBank/DDBJ whole genome shotgun (WGS) entry which is preliminary data.</text>
</comment>
<proteinExistence type="predicted"/>
<reference evidence="3 4" key="1">
    <citation type="journal article" date="2011" name="J. Bacteriol.">
        <title>Genome sequence of Chthoniobacter flavus Ellin428, an aerobic heterotrophic soil bacterium.</title>
        <authorList>
            <person name="Kant R."/>
            <person name="van Passel M.W."/>
            <person name="Palva A."/>
            <person name="Lucas S."/>
            <person name="Lapidus A."/>
            <person name="Glavina Del Rio T."/>
            <person name="Dalin E."/>
            <person name="Tice H."/>
            <person name="Bruce D."/>
            <person name="Goodwin L."/>
            <person name="Pitluck S."/>
            <person name="Larimer F.W."/>
            <person name="Land M.L."/>
            <person name="Hauser L."/>
            <person name="Sangwan P."/>
            <person name="de Vos W.M."/>
            <person name="Janssen P.H."/>
            <person name="Smidt H."/>
        </authorList>
    </citation>
    <scope>NUCLEOTIDE SEQUENCE [LARGE SCALE GENOMIC DNA]</scope>
    <source>
        <strain evidence="3 4">Ellin428</strain>
    </source>
</reference>
<evidence type="ECO:0000256" key="1">
    <source>
        <dbReference type="SAM" id="MobiDB-lite"/>
    </source>
</evidence>
<feature type="transmembrane region" description="Helical" evidence="2">
    <location>
        <begin position="224"/>
        <end position="244"/>
    </location>
</feature>
<dbReference type="EMBL" id="ABVL01000006">
    <property type="protein sequence ID" value="EDY19883.1"/>
    <property type="molecule type" value="Genomic_DNA"/>
</dbReference>
<dbReference type="RefSeq" id="WP_006979797.1">
    <property type="nucleotide sequence ID" value="NZ_ABVL01000006.1"/>
</dbReference>
<gene>
    <name evidence="3" type="ORF">CfE428DRAFT_2472</name>
</gene>
<keyword evidence="2" id="KW-1133">Transmembrane helix</keyword>
<organism evidence="3 4">
    <name type="scientific">Chthoniobacter flavus Ellin428</name>
    <dbReference type="NCBI Taxonomy" id="497964"/>
    <lineage>
        <taxon>Bacteria</taxon>
        <taxon>Pseudomonadati</taxon>
        <taxon>Verrucomicrobiota</taxon>
        <taxon>Spartobacteria</taxon>
        <taxon>Chthoniobacterales</taxon>
        <taxon>Chthoniobacteraceae</taxon>
        <taxon>Chthoniobacter</taxon>
    </lineage>
</organism>
<accession>B4D0M1</accession>
<dbReference type="InParanoid" id="B4D0M1"/>
<dbReference type="STRING" id="497964.CfE428DRAFT_2472"/>
<protein>
    <submittedName>
        <fullName evidence="3">Uncharacterized protein</fullName>
    </submittedName>
</protein>
<feature type="compositionally biased region" description="Pro residues" evidence="1">
    <location>
        <begin position="85"/>
        <end position="95"/>
    </location>
</feature>
<keyword evidence="2" id="KW-0472">Membrane</keyword>
<keyword evidence="4" id="KW-1185">Reference proteome</keyword>
<evidence type="ECO:0000313" key="4">
    <source>
        <dbReference type="Proteomes" id="UP000005824"/>
    </source>
</evidence>
<sequence length="250" mass="25088">MSDELPPAPSESTEDATKAETIRITLPPKPDQPTAKRETVRINLPGKPASTPGASSAPKKETTKIPPASEAATISAPPAGAGKPFVPPPPKPPSPVGSGAMKPMSGVNPPPKPPSLGAKPTVPLKPTPPPASVAKPASGSNPAVEPVTQRAAAPKKETARITLPPESGKPALPKATVKMQQTQPLVKQPAASVTSASSLQPVPTLGTAAVGAAAEAEPDGMVNILSIAALLISLISLGLVFWAYSASSVS</sequence>